<feature type="transmembrane region" description="Helical" evidence="6">
    <location>
        <begin position="88"/>
        <end position="105"/>
    </location>
</feature>
<dbReference type="InterPro" id="IPR011701">
    <property type="entry name" value="MFS"/>
</dbReference>
<evidence type="ECO:0000256" key="1">
    <source>
        <dbReference type="ARBA" id="ARBA00004651"/>
    </source>
</evidence>
<dbReference type="GO" id="GO:0005886">
    <property type="term" value="C:plasma membrane"/>
    <property type="evidence" value="ECO:0007669"/>
    <property type="project" value="UniProtKB-SubCell"/>
</dbReference>
<dbReference type="HOGENOM" id="CLU_001265_61_1_11"/>
<dbReference type="STRING" id="477641.MODMU_2021"/>
<keyword evidence="5 6" id="KW-0472">Membrane</keyword>
<dbReference type="PANTHER" id="PTHR43124">
    <property type="entry name" value="PURINE EFFLUX PUMP PBUE"/>
    <property type="match status" value="1"/>
</dbReference>
<accession>I4EVP3</accession>
<evidence type="ECO:0000256" key="4">
    <source>
        <dbReference type="ARBA" id="ARBA00022989"/>
    </source>
</evidence>
<keyword evidence="9" id="KW-1185">Reference proteome</keyword>
<proteinExistence type="predicted"/>
<comment type="subcellular location">
    <subcellularLocation>
        <location evidence="1">Cell membrane</location>
        <topology evidence="1">Multi-pass membrane protein</topology>
    </subcellularLocation>
</comment>
<dbReference type="Gene3D" id="1.20.1250.20">
    <property type="entry name" value="MFS general substrate transporter like domains"/>
    <property type="match status" value="1"/>
</dbReference>
<gene>
    <name evidence="8" type="ordered locus">MODMU_2021</name>
</gene>
<evidence type="ECO:0000313" key="9">
    <source>
        <dbReference type="Proteomes" id="UP000006461"/>
    </source>
</evidence>
<evidence type="ECO:0000256" key="2">
    <source>
        <dbReference type="ARBA" id="ARBA00022475"/>
    </source>
</evidence>
<dbReference type="PATRIC" id="fig|477641.3.peg.1912"/>
<dbReference type="PANTHER" id="PTHR43124:SF3">
    <property type="entry name" value="CHLORAMPHENICOL EFFLUX PUMP RV0191"/>
    <property type="match status" value="1"/>
</dbReference>
<evidence type="ECO:0000313" key="8">
    <source>
        <dbReference type="EMBL" id="CCH87456.1"/>
    </source>
</evidence>
<feature type="transmembrane region" description="Helical" evidence="6">
    <location>
        <begin position="219"/>
        <end position="240"/>
    </location>
</feature>
<dbReference type="Proteomes" id="UP000006461">
    <property type="component" value="Chromosome"/>
</dbReference>
<feature type="transmembrane region" description="Helical" evidence="6">
    <location>
        <begin position="60"/>
        <end position="81"/>
    </location>
</feature>
<feature type="transmembrane region" description="Helical" evidence="6">
    <location>
        <begin position="176"/>
        <end position="198"/>
    </location>
</feature>
<organism evidence="8 9">
    <name type="scientific">Modestobacter italicus (strain DSM 44449 / CECT 9708 / BC 501)</name>
    <dbReference type="NCBI Taxonomy" id="2732864"/>
    <lineage>
        <taxon>Bacteria</taxon>
        <taxon>Bacillati</taxon>
        <taxon>Actinomycetota</taxon>
        <taxon>Actinomycetes</taxon>
        <taxon>Geodermatophilales</taxon>
        <taxon>Geodermatophilaceae</taxon>
        <taxon>Modestobacter</taxon>
    </lineage>
</organism>
<evidence type="ECO:0000256" key="5">
    <source>
        <dbReference type="ARBA" id="ARBA00023136"/>
    </source>
</evidence>
<dbReference type="InterPro" id="IPR020846">
    <property type="entry name" value="MFS_dom"/>
</dbReference>
<feature type="transmembrane region" description="Helical" evidence="6">
    <location>
        <begin position="371"/>
        <end position="391"/>
    </location>
</feature>
<feature type="transmembrane region" description="Helical" evidence="6">
    <location>
        <begin position="117"/>
        <end position="139"/>
    </location>
</feature>
<dbReference type="KEGG" id="mmar:MODMU_2021"/>
<dbReference type="InterPro" id="IPR036259">
    <property type="entry name" value="MFS_trans_sf"/>
</dbReference>
<feature type="transmembrane region" description="Helical" evidence="6">
    <location>
        <begin position="146"/>
        <end position="164"/>
    </location>
</feature>
<reference evidence="8 9" key="1">
    <citation type="journal article" date="2012" name="J. Bacteriol.">
        <title>Genome Sequence of Radiation-Resistant Modestobacter marinus Strain BC501, a Representative Actinobacterium That Thrives on Calcareous Stone Surfaces.</title>
        <authorList>
            <person name="Normand P."/>
            <person name="Gury J."/>
            <person name="Pujic P."/>
            <person name="Chouaia B."/>
            <person name="Crotti E."/>
            <person name="Brusetti L."/>
            <person name="Daffonchio D."/>
            <person name="Vacherie B."/>
            <person name="Barbe V."/>
            <person name="Medigue C."/>
            <person name="Calteau A."/>
            <person name="Ghodhbane-Gtari F."/>
            <person name="Essoussi I."/>
            <person name="Nouioui I."/>
            <person name="Abbassi-Ghozzi I."/>
            <person name="Gtari M."/>
        </authorList>
    </citation>
    <scope>NUCLEOTIDE SEQUENCE [LARGE SCALE GENOMIC DNA]</scope>
    <source>
        <strain evidence="9">BC 501</strain>
    </source>
</reference>
<dbReference type="OMA" id="AFQVGIM"/>
<keyword evidence="3 6" id="KW-0812">Transmembrane</keyword>
<sequence length="396" mass="38669">MTTPTASATTAPPHGGRRVAAALAVLTAATFAAVTAETLPVGLLSMIARDLGTTESRVGLLVSAYAVVVAVASLPLTALLSRWPRRRALTVLLGAYAVGNAVFAATDSYAVAVAARLLAGLAHAGFFSVAIGAAVSLVPRDRAGRVTAWVFGGVTLAFTLGVPAGTALGTAVGWRWAFAGIAAVLLLLAGSAAALLPASAPPAAADPAPVRQVLRRRPVLLVVAISVVLTLGHYTAFTYVSPVLSAAGVGTGSISLVLLGYGAAGALGLALAGALADRFPRPALAGAVLVVVLALGAIGASGTSVVVTVVATVVWGVAFGAQPTLLQTAARRAAPDAGDATPGITNATTNIGIAGGGLLGGRALLLADPPALALTGAALAALALVLVLLSARPASG</sequence>
<dbReference type="EMBL" id="FO203431">
    <property type="protein sequence ID" value="CCH87456.1"/>
    <property type="molecule type" value="Genomic_DNA"/>
</dbReference>
<dbReference type="PROSITE" id="PS50850">
    <property type="entry name" value="MFS"/>
    <property type="match status" value="1"/>
</dbReference>
<feature type="domain" description="Major facilitator superfamily (MFS) profile" evidence="7">
    <location>
        <begin position="21"/>
        <end position="395"/>
    </location>
</feature>
<evidence type="ECO:0000259" key="7">
    <source>
        <dbReference type="PROSITE" id="PS50850"/>
    </source>
</evidence>
<protein>
    <submittedName>
        <fullName evidence="8">Major facilitator superfamily MFS_1</fullName>
    </submittedName>
</protein>
<dbReference type="AlphaFoldDB" id="I4EVP3"/>
<feature type="transmembrane region" description="Helical" evidence="6">
    <location>
        <begin position="288"/>
        <end position="318"/>
    </location>
</feature>
<keyword evidence="4 6" id="KW-1133">Transmembrane helix</keyword>
<feature type="transmembrane region" description="Helical" evidence="6">
    <location>
        <begin position="252"/>
        <end position="276"/>
    </location>
</feature>
<dbReference type="InterPro" id="IPR050189">
    <property type="entry name" value="MFS_Efflux_Transporters"/>
</dbReference>
<keyword evidence="2" id="KW-1003">Cell membrane</keyword>
<dbReference type="GO" id="GO:0022857">
    <property type="term" value="F:transmembrane transporter activity"/>
    <property type="evidence" value="ECO:0007669"/>
    <property type="project" value="InterPro"/>
</dbReference>
<dbReference type="Pfam" id="PF07690">
    <property type="entry name" value="MFS_1"/>
    <property type="match status" value="1"/>
</dbReference>
<evidence type="ECO:0000256" key="3">
    <source>
        <dbReference type="ARBA" id="ARBA00022692"/>
    </source>
</evidence>
<name>I4EVP3_MODI5</name>
<evidence type="ECO:0000256" key="6">
    <source>
        <dbReference type="SAM" id="Phobius"/>
    </source>
</evidence>
<dbReference type="SUPFAM" id="SSF103473">
    <property type="entry name" value="MFS general substrate transporter"/>
    <property type="match status" value="1"/>
</dbReference>
<dbReference type="eggNOG" id="COG2814">
    <property type="taxonomic scope" value="Bacteria"/>
</dbReference>